<evidence type="ECO:0000313" key="3">
    <source>
        <dbReference type="Proteomes" id="UP000276991"/>
    </source>
</evidence>
<gene>
    <name evidence="2" type="ORF">NAV_LOCUS4430</name>
</gene>
<proteinExistence type="predicted"/>
<accession>A0A498SI66</accession>
<dbReference type="Proteomes" id="UP000276991">
    <property type="component" value="Unassembled WGS sequence"/>
</dbReference>
<reference evidence="2 3" key="1">
    <citation type="submission" date="2018-08" db="EMBL/GenBank/DDBJ databases">
        <authorList>
            <person name="Laetsch R D."/>
            <person name="Stevens L."/>
            <person name="Kumar S."/>
            <person name="Blaxter L. M."/>
        </authorList>
    </citation>
    <scope>NUCLEOTIDE SEQUENCE [LARGE SCALE GENOMIC DNA]</scope>
</reference>
<dbReference type="EMBL" id="UPTC01000658">
    <property type="protein sequence ID" value="VBB29630.1"/>
    <property type="molecule type" value="Genomic_DNA"/>
</dbReference>
<sequence length="69" mass="7911">MLGRKAAEKGAQQRQRLPSDGSNDRPTDRSTDPSGIDAEDWVKREWCRRLGADLYRNTTLISADDRLHR</sequence>
<protein>
    <submittedName>
        <fullName evidence="2">Uncharacterized protein</fullName>
    </submittedName>
</protein>
<feature type="region of interest" description="Disordered" evidence="1">
    <location>
        <begin position="1"/>
        <end position="36"/>
    </location>
</feature>
<evidence type="ECO:0000313" key="2">
    <source>
        <dbReference type="EMBL" id="VBB29630.1"/>
    </source>
</evidence>
<organism evidence="2 3">
    <name type="scientific">Acanthocheilonema viteae</name>
    <name type="common">Filarial nematode worm</name>
    <name type="synonym">Dipetalonema viteae</name>
    <dbReference type="NCBI Taxonomy" id="6277"/>
    <lineage>
        <taxon>Eukaryota</taxon>
        <taxon>Metazoa</taxon>
        <taxon>Ecdysozoa</taxon>
        <taxon>Nematoda</taxon>
        <taxon>Chromadorea</taxon>
        <taxon>Rhabditida</taxon>
        <taxon>Spirurina</taxon>
        <taxon>Spiruromorpha</taxon>
        <taxon>Filarioidea</taxon>
        <taxon>Onchocercidae</taxon>
        <taxon>Acanthocheilonema</taxon>
    </lineage>
</organism>
<dbReference type="AlphaFoldDB" id="A0A498SI66"/>
<name>A0A498SI66_ACAVI</name>
<evidence type="ECO:0000256" key="1">
    <source>
        <dbReference type="SAM" id="MobiDB-lite"/>
    </source>
</evidence>
<keyword evidence="3" id="KW-1185">Reference proteome</keyword>
<feature type="compositionally biased region" description="Basic and acidic residues" evidence="1">
    <location>
        <begin position="22"/>
        <end position="31"/>
    </location>
</feature>